<dbReference type="EMBL" id="LR862147">
    <property type="protein sequence ID" value="CAD1828679.1"/>
    <property type="molecule type" value="Genomic_DNA"/>
</dbReference>
<sequence length="102" mass="11375">MRVELSSKYTHARTARAGPGGGVREPGPDLVQSKGRTSGLNPPQRSTSGRWSFRWNPSFALLFTRVNGWVRIVVTYRNPSLSFSPFLSSPSSSLFCWISEKE</sequence>
<accession>A0A6V7PCT0</accession>
<gene>
    <name evidence="2" type="ORF">CB5_LOCUS11890</name>
</gene>
<evidence type="ECO:0000256" key="1">
    <source>
        <dbReference type="SAM" id="MobiDB-lite"/>
    </source>
</evidence>
<organism evidence="2">
    <name type="scientific">Ananas comosus var. bracteatus</name>
    <name type="common">red pineapple</name>
    <dbReference type="NCBI Taxonomy" id="296719"/>
    <lineage>
        <taxon>Eukaryota</taxon>
        <taxon>Viridiplantae</taxon>
        <taxon>Streptophyta</taxon>
        <taxon>Embryophyta</taxon>
        <taxon>Tracheophyta</taxon>
        <taxon>Spermatophyta</taxon>
        <taxon>Magnoliopsida</taxon>
        <taxon>Liliopsida</taxon>
        <taxon>Poales</taxon>
        <taxon>Bromeliaceae</taxon>
        <taxon>Bromelioideae</taxon>
        <taxon>Ananas</taxon>
    </lineage>
</organism>
<feature type="region of interest" description="Disordered" evidence="1">
    <location>
        <begin position="1"/>
        <end position="51"/>
    </location>
</feature>
<feature type="compositionally biased region" description="Polar residues" evidence="1">
    <location>
        <begin position="34"/>
        <end position="50"/>
    </location>
</feature>
<evidence type="ECO:0000313" key="2">
    <source>
        <dbReference type="EMBL" id="CAD1828679.1"/>
    </source>
</evidence>
<proteinExistence type="predicted"/>
<protein>
    <submittedName>
        <fullName evidence="2">Uncharacterized protein</fullName>
    </submittedName>
</protein>
<reference evidence="2" key="1">
    <citation type="submission" date="2020-07" db="EMBL/GenBank/DDBJ databases">
        <authorList>
            <person name="Lin J."/>
        </authorList>
    </citation>
    <scope>NUCLEOTIDE SEQUENCE</scope>
</reference>
<name>A0A6V7PCT0_ANACO</name>
<dbReference type="AlphaFoldDB" id="A0A6V7PCT0"/>